<feature type="region of interest" description="Disordered" evidence="1">
    <location>
        <begin position="1"/>
        <end position="20"/>
    </location>
</feature>
<evidence type="ECO:0000313" key="4">
    <source>
        <dbReference type="WBParaSite" id="ECPE_0001253801-mRNA-1"/>
    </source>
</evidence>
<reference evidence="2 3" key="2">
    <citation type="submission" date="2018-11" db="EMBL/GenBank/DDBJ databases">
        <authorList>
            <consortium name="Pathogen Informatics"/>
        </authorList>
    </citation>
    <scope>NUCLEOTIDE SEQUENCE [LARGE SCALE GENOMIC DNA]</scope>
    <source>
        <strain evidence="2 3">Egypt</strain>
    </source>
</reference>
<name>A0A183AZW7_9TREM</name>
<protein>
    <submittedName>
        <fullName evidence="4">Integrase catalytic domain-containing protein</fullName>
    </submittedName>
</protein>
<evidence type="ECO:0000313" key="2">
    <source>
        <dbReference type="EMBL" id="VDP89774.1"/>
    </source>
</evidence>
<gene>
    <name evidence="2" type="ORF">ECPE_LOCUS12502</name>
</gene>
<sequence>MARQRFVSRRGNSSNVFSDNGSTFVGAQEELGNWLMRLDKCALQGRHLEPNGTSTHPTAVTAEEFGNGLYGR</sequence>
<dbReference type="EMBL" id="UZAN01052983">
    <property type="protein sequence ID" value="VDP89774.1"/>
    <property type="molecule type" value="Genomic_DNA"/>
</dbReference>
<dbReference type="AlphaFoldDB" id="A0A183AZW7"/>
<evidence type="ECO:0000313" key="3">
    <source>
        <dbReference type="Proteomes" id="UP000272942"/>
    </source>
</evidence>
<dbReference type="OrthoDB" id="10066543at2759"/>
<feature type="region of interest" description="Disordered" evidence="1">
    <location>
        <begin position="48"/>
        <end position="72"/>
    </location>
</feature>
<keyword evidence="3" id="KW-1185">Reference proteome</keyword>
<organism evidence="4">
    <name type="scientific">Echinostoma caproni</name>
    <dbReference type="NCBI Taxonomy" id="27848"/>
    <lineage>
        <taxon>Eukaryota</taxon>
        <taxon>Metazoa</taxon>
        <taxon>Spiralia</taxon>
        <taxon>Lophotrochozoa</taxon>
        <taxon>Platyhelminthes</taxon>
        <taxon>Trematoda</taxon>
        <taxon>Digenea</taxon>
        <taxon>Plagiorchiida</taxon>
        <taxon>Echinostomata</taxon>
        <taxon>Echinostomatoidea</taxon>
        <taxon>Echinostomatidae</taxon>
        <taxon>Echinostoma</taxon>
    </lineage>
</organism>
<evidence type="ECO:0000256" key="1">
    <source>
        <dbReference type="SAM" id="MobiDB-lite"/>
    </source>
</evidence>
<proteinExistence type="predicted"/>
<dbReference type="Proteomes" id="UP000272942">
    <property type="component" value="Unassembled WGS sequence"/>
</dbReference>
<reference evidence="4" key="1">
    <citation type="submission" date="2016-06" db="UniProtKB">
        <authorList>
            <consortium name="WormBaseParasite"/>
        </authorList>
    </citation>
    <scope>IDENTIFICATION</scope>
</reference>
<accession>A0A183AZW7</accession>
<feature type="compositionally biased region" description="Polar residues" evidence="1">
    <location>
        <begin position="10"/>
        <end position="20"/>
    </location>
</feature>
<dbReference type="WBParaSite" id="ECPE_0001253801-mRNA-1">
    <property type="protein sequence ID" value="ECPE_0001253801-mRNA-1"/>
    <property type="gene ID" value="ECPE_0001253801"/>
</dbReference>